<dbReference type="SUPFAM" id="SSF53901">
    <property type="entry name" value="Thiolase-like"/>
    <property type="match status" value="2"/>
</dbReference>
<dbReference type="NCBIfam" id="TIGR01930">
    <property type="entry name" value="AcCoA-C-Actrans"/>
    <property type="match status" value="1"/>
</dbReference>
<comment type="similarity">
    <text evidence="1 6">Belongs to the thiolase-like superfamily. Thiolase family.</text>
</comment>
<dbReference type="GO" id="GO:0006696">
    <property type="term" value="P:ergosterol biosynthetic process"/>
    <property type="evidence" value="ECO:0007669"/>
    <property type="project" value="TreeGrafter"/>
</dbReference>
<dbReference type="PANTHER" id="PTHR18919">
    <property type="entry name" value="ACETYL-COA C-ACYLTRANSFERASE"/>
    <property type="match status" value="1"/>
</dbReference>
<dbReference type="OrthoDB" id="9764892at2"/>
<evidence type="ECO:0000313" key="9">
    <source>
        <dbReference type="EMBL" id="SFG79957.1"/>
    </source>
</evidence>
<evidence type="ECO:0000256" key="1">
    <source>
        <dbReference type="ARBA" id="ARBA00010982"/>
    </source>
</evidence>
<evidence type="ECO:0000256" key="3">
    <source>
        <dbReference type="ARBA" id="ARBA00023315"/>
    </source>
</evidence>
<dbReference type="InterPro" id="IPR020616">
    <property type="entry name" value="Thiolase_N"/>
</dbReference>
<dbReference type="GO" id="GO:0003985">
    <property type="term" value="F:acetyl-CoA C-acetyltransferase activity"/>
    <property type="evidence" value="ECO:0007669"/>
    <property type="project" value="TreeGrafter"/>
</dbReference>
<comment type="pathway">
    <text evidence="4">Metabolic intermediate biosynthesis; (R)-mevalonate biosynthesis; (R)-mevalonate from acetyl-CoA: step 1/3.</text>
</comment>
<dbReference type="InterPro" id="IPR002155">
    <property type="entry name" value="Thiolase"/>
</dbReference>
<protein>
    <submittedName>
        <fullName evidence="9">Acetyl-CoA C-acetyltransferase</fullName>
    </submittedName>
</protein>
<dbReference type="EMBL" id="FOPP01000002">
    <property type="protein sequence ID" value="SFG79957.1"/>
    <property type="molecule type" value="Genomic_DNA"/>
</dbReference>
<dbReference type="PROSITE" id="PS00737">
    <property type="entry name" value="THIOLASE_2"/>
    <property type="match status" value="1"/>
</dbReference>
<gene>
    <name evidence="9" type="ORF">SAMN04489864_102316</name>
</gene>
<dbReference type="STRING" id="414048.SAMN04489864_102316"/>
<dbReference type="Pfam" id="PF02803">
    <property type="entry name" value="Thiolase_C"/>
    <property type="match status" value="1"/>
</dbReference>
<dbReference type="InterPro" id="IPR016039">
    <property type="entry name" value="Thiolase-like"/>
</dbReference>
<evidence type="ECO:0000256" key="5">
    <source>
        <dbReference type="PIRSR" id="PIRSR000429-1"/>
    </source>
</evidence>
<evidence type="ECO:0000313" key="10">
    <source>
        <dbReference type="Proteomes" id="UP000199666"/>
    </source>
</evidence>
<dbReference type="PROSITE" id="PS00099">
    <property type="entry name" value="THIOLASE_3"/>
    <property type="match status" value="1"/>
</dbReference>
<dbReference type="InterPro" id="IPR020613">
    <property type="entry name" value="Thiolase_CS"/>
</dbReference>
<dbReference type="InterPro" id="IPR020610">
    <property type="entry name" value="Thiolase_AS"/>
</dbReference>
<evidence type="ECO:0000256" key="6">
    <source>
        <dbReference type="RuleBase" id="RU003557"/>
    </source>
</evidence>
<dbReference type="Proteomes" id="UP000199666">
    <property type="component" value="Unassembled WGS sequence"/>
</dbReference>
<reference evidence="9 10" key="1">
    <citation type="submission" date="2016-10" db="EMBL/GenBank/DDBJ databases">
        <authorList>
            <person name="de Groot N.N."/>
        </authorList>
    </citation>
    <scope>NUCLEOTIDE SEQUENCE [LARGE SCALE GENOMIC DNA]</scope>
    <source>
        <strain evidence="9 10">DSM 18684</strain>
    </source>
</reference>
<keyword evidence="3 6" id="KW-0012">Acyltransferase</keyword>
<name>A0A1I2UVW2_9SPHI</name>
<evidence type="ECO:0000256" key="2">
    <source>
        <dbReference type="ARBA" id="ARBA00022679"/>
    </source>
</evidence>
<accession>A0A1I2UVW2</accession>
<feature type="active site" description="Proton acceptor" evidence="5">
    <location>
        <position position="377"/>
    </location>
</feature>
<dbReference type="PANTHER" id="PTHR18919:SF165">
    <property type="entry name" value="ACETYL-COA ACETYLTRANSFERASE"/>
    <property type="match status" value="1"/>
</dbReference>
<dbReference type="PIRSF" id="PIRSF000429">
    <property type="entry name" value="Ac-CoA_Ac_transf"/>
    <property type="match status" value="1"/>
</dbReference>
<keyword evidence="2 6" id="KW-0808">Transferase</keyword>
<dbReference type="Pfam" id="PF00108">
    <property type="entry name" value="Thiolase_N"/>
    <property type="match status" value="1"/>
</dbReference>
<dbReference type="RefSeq" id="WP_090992363.1">
    <property type="nucleotide sequence ID" value="NZ_FOPP01000002.1"/>
</dbReference>
<dbReference type="GO" id="GO:0006635">
    <property type="term" value="P:fatty acid beta-oxidation"/>
    <property type="evidence" value="ECO:0007669"/>
    <property type="project" value="TreeGrafter"/>
</dbReference>
<proteinExistence type="inferred from homology"/>
<sequence>MKEVVIIAAVRTPIGSFGGSLASFSATQLGGFAIKAAIEKAGIKSESVQEVYMGNVLSANLGQAPATQAAKFAGLHDLPTTTINKVCASGTKAIMLAAQSIALGQNEIVVAGGMESMSNVPYYLDKARNGYRLGHGQITDGLVKDGLWDVYNDYHMGSAAELCAETCNISREAQDNFAIESYKRAQAAQTSGKFTDEIAPIEVKDRKGEITLISNDEEPNLVKFDKIPGLKPVFKKDGTVTAANASSLNDGAAALVLMSAERASQLGLKPLAKILAYADAQQAAEWFTTAPSKAIPLALNKANLTIADVDYFEINEAFSVVSLANNQELNLKNEQVNLNGGAVAIGHPLGASGARIVVTLLSVLAQNNGKIGVAGICNGGGGASAIVIENLR</sequence>
<organism evidence="9 10">
    <name type="scientific">Pedobacter insulae</name>
    <dbReference type="NCBI Taxonomy" id="414048"/>
    <lineage>
        <taxon>Bacteria</taxon>
        <taxon>Pseudomonadati</taxon>
        <taxon>Bacteroidota</taxon>
        <taxon>Sphingobacteriia</taxon>
        <taxon>Sphingobacteriales</taxon>
        <taxon>Sphingobacteriaceae</taxon>
        <taxon>Pedobacter</taxon>
    </lineage>
</organism>
<dbReference type="Gene3D" id="3.40.47.10">
    <property type="match status" value="1"/>
</dbReference>
<feature type="domain" description="Thiolase C-terminal" evidence="8">
    <location>
        <begin position="268"/>
        <end position="389"/>
    </location>
</feature>
<feature type="active site" description="Proton acceptor" evidence="5">
    <location>
        <position position="347"/>
    </location>
</feature>
<dbReference type="AlphaFoldDB" id="A0A1I2UVW2"/>
<dbReference type="FunFam" id="3.40.47.10:FF:000007">
    <property type="entry name" value="acetyl-CoA acetyltransferase, mitochondrial"/>
    <property type="match status" value="1"/>
</dbReference>
<dbReference type="InterPro" id="IPR020617">
    <property type="entry name" value="Thiolase_C"/>
</dbReference>
<evidence type="ECO:0000259" key="8">
    <source>
        <dbReference type="Pfam" id="PF02803"/>
    </source>
</evidence>
<evidence type="ECO:0000256" key="4">
    <source>
        <dbReference type="ARBA" id="ARBA00037924"/>
    </source>
</evidence>
<keyword evidence="10" id="KW-1185">Reference proteome</keyword>
<feature type="active site" description="Acyl-thioester intermediate" evidence="5">
    <location>
        <position position="87"/>
    </location>
</feature>
<feature type="domain" description="Thiolase N-terminal" evidence="7">
    <location>
        <begin position="4"/>
        <end position="260"/>
    </location>
</feature>
<evidence type="ECO:0000259" key="7">
    <source>
        <dbReference type="Pfam" id="PF00108"/>
    </source>
</evidence>
<dbReference type="CDD" id="cd00751">
    <property type="entry name" value="thiolase"/>
    <property type="match status" value="1"/>
</dbReference>